<feature type="compositionally biased region" description="Polar residues" evidence="1">
    <location>
        <begin position="432"/>
        <end position="443"/>
    </location>
</feature>
<accession>A0A8R1TKT7</accession>
<sequence>MINFSLHDRMFHLNGNDFQQHCNNIGQYLRELRLKRDLSTADVEIICDQMQTDFLHSSVGAVHSNYIRTMLRNHQMPFRISLLNYQYKIISAIIDWMYTGEIQVTMEEYGEYLKAVNSLGINKLQQNLENTLEALAEQNDYIICCINIATNPECSVSSIVRGIICEKFVATMHTLLDTDIQKLTLNAVTALVASPCTKSKEKIDAVNFALQWLKNPAHLRFLDVVLESLYIEALRSNQLIALVQHLRRLYQELPKSLLAPFHIYLCDEEIVVGSELKKFTESSSAAVSNSCADVNETESKCKSTEFEEMIDVKLSTSSSVKIKKMPNFEELIKIYQPINRNIQELTDVYQPTNTDNQELTGAHTFVSNDFSEYQQISNLSAKRISQGQKFFKYPNDTESFLDIRLAAAGTLDEKSEKAAEHQSLRSHGLGNISGTSNQLSPESNDIMTATSAEERTIGRNAFSSDSLAEIQKTQNPFSDESTNQLPTLLSNRSGIMEHPRNSDRAEKNLFSPSTKTINRNLYGTESVTDIASIPEQFYNKRYFTPNLDHYLGGSRAVYNLTEQIRQTKDRLYGFESFRNMRNDWRNRGTSQRSNLQVVNRYAFGEQSLADIADIGNQFSMKDYKKNHSSEVPRSASYRIGSMTDMKAISDPFAPKETASFQDYPTQPHTRYTASEIEDINAYPEFVREDHLIGKKALTREEYEELRAIPSITDNESEKLPIINRYELPDDELDDIRNLPDIVDSQYAIGRGIRSDEEIQTLSDIHSPSPASDAKLSTAQSIHIRPSNGMASSGLQSAYVAPGMYSQHFNSNVSSDYIVHRP</sequence>
<evidence type="ECO:0000259" key="2">
    <source>
        <dbReference type="PROSITE" id="PS50097"/>
    </source>
</evidence>
<feature type="compositionally biased region" description="Basic and acidic residues" evidence="1">
    <location>
        <begin position="414"/>
        <end position="423"/>
    </location>
</feature>
<keyword evidence="4" id="KW-1185">Reference proteome</keyword>
<dbReference type="Gene3D" id="3.30.710.10">
    <property type="entry name" value="Potassium Channel Kv1.1, Chain A"/>
    <property type="match status" value="1"/>
</dbReference>
<evidence type="ECO:0000313" key="4">
    <source>
        <dbReference type="Proteomes" id="UP000024404"/>
    </source>
</evidence>
<protein>
    <submittedName>
        <fullName evidence="3">BTB domain-containing protein</fullName>
    </submittedName>
</protein>
<dbReference type="InterPro" id="IPR011333">
    <property type="entry name" value="SKP1/BTB/POZ_sf"/>
</dbReference>
<organism evidence="3 4">
    <name type="scientific">Onchocerca volvulus</name>
    <dbReference type="NCBI Taxonomy" id="6282"/>
    <lineage>
        <taxon>Eukaryota</taxon>
        <taxon>Metazoa</taxon>
        <taxon>Ecdysozoa</taxon>
        <taxon>Nematoda</taxon>
        <taxon>Chromadorea</taxon>
        <taxon>Rhabditida</taxon>
        <taxon>Spirurina</taxon>
        <taxon>Spiruromorpha</taxon>
        <taxon>Filarioidea</taxon>
        <taxon>Onchocercidae</taxon>
        <taxon>Onchocerca</taxon>
    </lineage>
</organism>
<feature type="domain" description="BTB" evidence="2">
    <location>
        <begin position="41"/>
        <end position="106"/>
    </location>
</feature>
<dbReference type="Proteomes" id="UP000024404">
    <property type="component" value="Unassembled WGS sequence"/>
</dbReference>
<feature type="region of interest" description="Disordered" evidence="1">
    <location>
        <begin position="414"/>
        <end position="443"/>
    </location>
</feature>
<dbReference type="InterPro" id="IPR000210">
    <property type="entry name" value="BTB/POZ_dom"/>
</dbReference>
<name>A0A8R1TKT7_ONCVO</name>
<dbReference type="PROSITE" id="PS50097">
    <property type="entry name" value="BTB"/>
    <property type="match status" value="1"/>
</dbReference>
<reference evidence="3" key="2">
    <citation type="submission" date="2022-06" db="UniProtKB">
        <authorList>
            <consortium name="EnsemblMetazoa"/>
        </authorList>
    </citation>
    <scope>IDENTIFICATION</scope>
</reference>
<dbReference type="EMBL" id="CMVM020000380">
    <property type="status" value="NOT_ANNOTATED_CDS"/>
    <property type="molecule type" value="Genomic_DNA"/>
</dbReference>
<dbReference type="PANTHER" id="PTHR45632">
    <property type="entry name" value="LD33804P"/>
    <property type="match status" value="1"/>
</dbReference>
<proteinExistence type="predicted"/>
<dbReference type="SMART" id="SM00225">
    <property type="entry name" value="BTB"/>
    <property type="match status" value="1"/>
</dbReference>
<reference evidence="4" key="1">
    <citation type="submission" date="2013-10" db="EMBL/GenBank/DDBJ databases">
        <title>Genome sequencing of Onchocerca volvulus.</title>
        <authorList>
            <person name="Cotton J."/>
            <person name="Tsai J."/>
            <person name="Stanley E."/>
            <person name="Tracey A."/>
            <person name="Holroyd N."/>
            <person name="Lustigman S."/>
            <person name="Berriman M."/>
        </authorList>
    </citation>
    <scope>NUCLEOTIDE SEQUENCE</scope>
</reference>
<dbReference type="SUPFAM" id="SSF54695">
    <property type="entry name" value="POZ domain"/>
    <property type="match status" value="1"/>
</dbReference>
<dbReference type="Pfam" id="PF00651">
    <property type="entry name" value="BTB"/>
    <property type="match status" value="1"/>
</dbReference>
<dbReference type="EnsemblMetazoa" id="OVOC11583.1">
    <property type="protein sequence ID" value="OVOC11583.1"/>
    <property type="gene ID" value="WBGene00248392"/>
</dbReference>
<dbReference type="AlphaFoldDB" id="A0A8R1TKT7"/>
<evidence type="ECO:0000256" key="1">
    <source>
        <dbReference type="SAM" id="MobiDB-lite"/>
    </source>
</evidence>
<evidence type="ECO:0000313" key="3">
    <source>
        <dbReference type="EnsemblMetazoa" id="OVOC11583.1"/>
    </source>
</evidence>